<dbReference type="GO" id="GO:0016757">
    <property type="term" value="F:glycosyltransferase activity"/>
    <property type="evidence" value="ECO:0007669"/>
    <property type="project" value="TreeGrafter"/>
</dbReference>
<dbReference type="EMBL" id="CAEZXP010000009">
    <property type="protein sequence ID" value="CAB4709374.1"/>
    <property type="molecule type" value="Genomic_DNA"/>
</dbReference>
<gene>
    <name evidence="3" type="ORF">UFOPK2399_01899</name>
</gene>
<protein>
    <submittedName>
        <fullName evidence="3">Unannotated protein</fullName>
    </submittedName>
</protein>
<dbReference type="Gene3D" id="3.40.50.2000">
    <property type="entry name" value="Glycogen Phosphorylase B"/>
    <property type="match status" value="2"/>
</dbReference>
<keyword evidence="1" id="KW-0808">Transferase</keyword>
<organism evidence="3">
    <name type="scientific">freshwater metagenome</name>
    <dbReference type="NCBI Taxonomy" id="449393"/>
    <lineage>
        <taxon>unclassified sequences</taxon>
        <taxon>metagenomes</taxon>
        <taxon>ecological metagenomes</taxon>
    </lineage>
</organism>
<dbReference type="AlphaFoldDB" id="A0A6J6QPP7"/>
<dbReference type="SUPFAM" id="SSF53756">
    <property type="entry name" value="UDP-Glycosyltransferase/glycogen phosphorylase"/>
    <property type="match status" value="1"/>
</dbReference>
<accession>A0A6J6QPP7</accession>
<dbReference type="InterPro" id="IPR028098">
    <property type="entry name" value="Glyco_trans_4-like_N"/>
</dbReference>
<evidence type="ECO:0000256" key="1">
    <source>
        <dbReference type="ARBA" id="ARBA00022679"/>
    </source>
</evidence>
<evidence type="ECO:0000313" key="3">
    <source>
        <dbReference type="EMBL" id="CAB4709374.1"/>
    </source>
</evidence>
<dbReference type="Pfam" id="PF13439">
    <property type="entry name" value="Glyco_transf_4"/>
    <property type="match status" value="1"/>
</dbReference>
<name>A0A6J6QPP7_9ZZZZ</name>
<dbReference type="CDD" id="cd03809">
    <property type="entry name" value="GT4_MtfB-like"/>
    <property type="match status" value="1"/>
</dbReference>
<sequence length="333" mass="35854">MIVIDADVLGRGRTGDETYLLNLLRELPVIAPDLRFAAVTRHPELVPVGVEAIELAASSQEQRMAWSFPRLLRRLKPDLAHFQYALPLGYRGRSVVTVHDLSFETDVGGMSRFERIVFRAVVPRAVKRANAVFVVSERTKRDVISHYGTAESRLVVTPNGVDPRYTPGLGSHDYVLFVGAIHSRKEPLAALAAARDVGLPLVVAGPARDEALASALRAGGADLRGYVTPDELLGLYRGAAALVLPSRFEGFGLPVAEAMACGTPVVLSSEPALREVAGEAGVYAVDGDYSAALRQALSERAERSALGVARAAQFTWAETARKTAATYREVLAQ</sequence>
<dbReference type="GO" id="GO:0009103">
    <property type="term" value="P:lipopolysaccharide biosynthetic process"/>
    <property type="evidence" value="ECO:0007669"/>
    <property type="project" value="TreeGrafter"/>
</dbReference>
<dbReference type="PANTHER" id="PTHR46401">
    <property type="entry name" value="GLYCOSYLTRANSFERASE WBBK-RELATED"/>
    <property type="match status" value="1"/>
</dbReference>
<dbReference type="Pfam" id="PF13692">
    <property type="entry name" value="Glyco_trans_1_4"/>
    <property type="match status" value="1"/>
</dbReference>
<evidence type="ECO:0000259" key="2">
    <source>
        <dbReference type="Pfam" id="PF13439"/>
    </source>
</evidence>
<reference evidence="3" key="1">
    <citation type="submission" date="2020-05" db="EMBL/GenBank/DDBJ databases">
        <authorList>
            <person name="Chiriac C."/>
            <person name="Salcher M."/>
            <person name="Ghai R."/>
            <person name="Kavagutti S V."/>
        </authorList>
    </citation>
    <scope>NUCLEOTIDE SEQUENCE</scope>
</reference>
<feature type="domain" description="Glycosyltransferase subfamily 4-like N-terminal" evidence="2">
    <location>
        <begin position="63"/>
        <end position="163"/>
    </location>
</feature>
<proteinExistence type="predicted"/>
<dbReference type="PANTHER" id="PTHR46401:SF2">
    <property type="entry name" value="GLYCOSYLTRANSFERASE WBBK-RELATED"/>
    <property type="match status" value="1"/>
</dbReference>